<dbReference type="GO" id="GO:0000976">
    <property type="term" value="F:transcription cis-regulatory region binding"/>
    <property type="evidence" value="ECO:0007669"/>
    <property type="project" value="TreeGrafter"/>
</dbReference>
<dbReference type="SUPFAM" id="SSF46689">
    <property type="entry name" value="Homeodomain-like"/>
    <property type="match status" value="1"/>
</dbReference>
<protein>
    <submittedName>
        <fullName evidence="7">AcrR family transcriptional regulator</fullName>
    </submittedName>
</protein>
<dbReference type="InterPro" id="IPR036271">
    <property type="entry name" value="Tet_transcr_reg_TetR-rel_C_sf"/>
</dbReference>
<dbReference type="PROSITE" id="PS50977">
    <property type="entry name" value="HTH_TETR_2"/>
    <property type="match status" value="1"/>
</dbReference>
<keyword evidence="1" id="KW-0805">Transcription regulation</keyword>
<feature type="compositionally biased region" description="Low complexity" evidence="5">
    <location>
        <begin position="38"/>
        <end position="50"/>
    </location>
</feature>
<dbReference type="GO" id="GO:0003700">
    <property type="term" value="F:DNA-binding transcription factor activity"/>
    <property type="evidence" value="ECO:0007669"/>
    <property type="project" value="TreeGrafter"/>
</dbReference>
<feature type="domain" description="HTH tetR-type" evidence="6">
    <location>
        <begin position="117"/>
        <end position="178"/>
    </location>
</feature>
<evidence type="ECO:0000256" key="3">
    <source>
        <dbReference type="ARBA" id="ARBA00023163"/>
    </source>
</evidence>
<sequence>MISTPSDAGRTPGRDDHHSGREHRRASDGAPLVTVVRPAAPDGAPGAAPAEAPPTAPAVAAPEPTAAPLPPMTPAAPAAPAYAVPPHGPPTAELPVNGVPEQPAYGAGERRGRPRSAAADTAIIETVLRLLEDGATVGELSMERIAREAGVGKATVYRRWSGKPALILDVMRALDVESPEPVGDSVRDDLVMMLEILRRRGLAKRHSALLRTVIAQVKAHPELWREYHDTVVRKRRDAMRAVLRRGVTTGEIRPDEDIDLLAELFVGPMLSRVLLHEWMELPEGLAERIVDTVLDGVRPRA</sequence>
<feature type="region of interest" description="Disordered" evidence="5">
    <location>
        <begin position="1"/>
        <end position="117"/>
    </location>
</feature>
<reference evidence="7 8" key="1">
    <citation type="submission" date="2020-08" db="EMBL/GenBank/DDBJ databases">
        <title>Genomic Encyclopedia of Type Strains, Phase III (KMG-III): the genomes of soil and plant-associated and newly described type strains.</title>
        <authorList>
            <person name="Whitman W."/>
        </authorList>
    </citation>
    <scope>NUCLEOTIDE SEQUENCE [LARGE SCALE GENOMIC DNA]</scope>
    <source>
        <strain evidence="7 8">CECT 8305</strain>
    </source>
</reference>
<dbReference type="InterPro" id="IPR011075">
    <property type="entry name" value="TetR_C"/>
</dbReference>
<evidence type="ECO:0000313" key="7">
    <source>
        <dbReference type="EMBL" id="MBB5933309.1"/>
    </source>
</evidence>
<dbReference type="EMBL" id="JACHJL010000001">
    <property type="protein sequence ID" value="MBB5933309.1"/>
    <property type="molecule type" value="Genomic_DNA"/>
</dbReference>
<keyword evidence="8" id="KW-1185">Reference proteome</keyword>
<dbReference type="Proteomes" id="UP000588098">
    <property type="component" value="Unassembled WGS sequence"/>
</dbReference>
<dbReference type="AlphaFoldDB" id="A0A7W9Q4N6"/>
<evidence type="ECO:0000313" key="8">
    <source>
        <dbReference type="Proteomes" id="UP000588098"/>
    </source>
</evidence>
<evidence type="ECO:0000256" key="1">
    <source>
        <dbReference type="ARBA" id="ARBA00023015"/>
    </source>
</evidence>
<dbReference type="Gene3D" id="1.10.10.60">
    <property type="entry name" value="Homeodomain-like"/>
    <property type="match status" value="1"/>
</dbReference>
<name>A0A7W9Q4N6_9ACTN</name>
<organism evidence="7 8">
    <name type="scientific">Streptomyces zagrosensis</name>
    <dbReference type="NCBI Taxonomy" id="1042984"/>
    <lineage>
        <taxon>Bacteria</taxon>
        <taxon>Bacillati</taxon>
        <taxon>Actinomycetota</taxon>
        <taxon>Actinomycetes</taxon>
        <taxon>Kitasatosporales</taxon>
        <taxon>Streptomycetaceae</taxon>
        <taxon>Streptomyces</taxon>
    </lineage>
</organism>
<dbReference type="Pfam" id="PF16859">
    <property type="entry name" value="TetR_C_11"/>
    <property type="match status" value="1"/>
</dbReference>
<dbReference type="Gene3D" id="1.10.357.10">
    <property type="entry name" value="Tetracycline Repressor, domain 2"/>
    <property type="match status" value="1"/>
</dbReference>
<dbReference type="InterPro" id="IPR009057">
    <property type="entry name" value="Homeodomain-like_sf"/>
</dbReference>
<feature type="compositionally biased region" description="Low complexity" evidence="5">
    <location>
        <begin position="75"/>
        <end position="85"/>
    </location>
</feature>
<dbReference type="SUPFAM" id="SSF48498">
    <property type="entry name" value="Tetracyclin repressor-like, C-terminal domain"/>
    <property type="match status" value="1"/>
</dbReference>
<keyword evidence="3" id="KW-0804">Transcription</keyword>
<accession>A0A7W9Q4N6</accession>
<evidence type="ECO:0000256" key="2">
    <source>
        <dbReference type="ARBA" id="ARBA00023125"/>
    </source>
</evidence>
<keyword evidence="2 4" id="KW-0238">DNA-binding</keyword>
<evidence type="ECO:0000259" key="6">
    <source>
        <dbReference type="PROSITE" id="PS50977"/>
    </source>
</evidence>
<dbReference type="InterPro" id="IPR050109">
    <property type="entry name" value="HTH-type_TetR-like_transc_reg"/>
</dbReference>
<dbReference type="InterPro" id="IPR001647">
    <property type="entry name" value="HTH_TetR"/>
</dbReference>
<evidence type="ECO:0000256" key="4">
    <source>
        <dbReference type="PROSITE-ProRule" id="PRU00335"/>
    </source>
</evidence>
<dbReference type="PANTHER" id="PTHR30055">
    <property type="entry name" value="HTH-TYPE TRANSCRIPTIONAL REGULATOR RUTR"/>
    <property type="match status" value="1"/>
</dbReference>
<comment type="caution">
    <text evidence="7">The sequence shown here is derived from an EMBL/GenBank/DDBJ whole genome shotgun (WGS) entry which is preliminary data.</text>
</comment>
<proteinExistence type="predicted"/>
<evidence type="ECO:0000256" key="5">
    <source>
        <dbReference type="SAM" id="MobiDB-lite"/>
    </source>
</evidence>
<feature type="DNA-binding region" description="H-T-H motif" evidence="4">
    <location>
        <begin position="141"/>
        <end position="160"/>
    </location>
</feature>
<feature type="compositionally biased region" description="Pro residues" evidence="5">
    <location>
        <begin position="65"/>
        <end position="74"/>
    </location>
</feature>
<dbReference type="PANTHER" id="PTHR30055:SF148">
    <property type="entry name" value="TETR-FAMILY TRANSCRIPTIONAL REGULATOR"/>
    <property type="match status" value="1"/>
</dbReference>
<gene>
    <name evidence="7" type="ORF">FHS42_000327</name>
</gene>
<dbReference type="Pfam" id="PF00440">
    <property type="entry name" value="TetR_N"/>
    <property type="match status" value="1"/>
</dbReference>